<proteinExistence type="predicted"/>
<evidence type="ECO:0000313" key="4">
    <source>
        <dbReference type="EMBL" id="CAF1411963.1"/>
    </source>
</evidence>
<dbReference type="InterPro" id="IPR050863">
    <property type="entry name" value="CenT-Element_Derived"/>
</dbReference>
<evidence type="ECO:0000313" key="5">
    <source>
        <dbReference type="Proteomes" id="UP000663828"/>
    </source>
</evidence>
<dbReference type="Proteomes" id="UP000663828">
    <property type="component" value="Unassembled WGS sequence"/>
</dbReference>
<dbReference type="Proteomes" id="UP000663852">
    <property type="component" value="Unassembled WGS sequence"/>
</dbReference>
<accession>A0A815LNZ4</accession>
<evidence type="ECO:0000313" key="3">
    <source>
        <dbReference type="EMBL" id="CAF1131471.1"/>
    </source>
</evidence>
<organism evidence="4 6">
    <name type="scientific">Adineta ricciae</name>
    <name type="common">Rotifer</name>
    <dbReference type="NCBI Taxonomy" id="249248"/>
    <lineage>
        <taxon>Eukaryota</taxon>
        <taxon>Metazoa</taxon>
        <taxon>Spiralia</taxon>
        <taxon>Gnathifera</taxon>
        <taxon>Rotifera</taxon>
        <taxon>Eurotatoria</taxon>
        <taxon>Bdelloidea</taxon>
        <taxon>Adinetida</taxon>
        <taxon>Adinetidae</taxon>
        <taxon>Adineta</taxon>
    </lineage>
</organism>
<dbReference type="InterPro" id="IPR036397">
    <property type="entry name" value="RNaseH_sf"/>
</dbReference>
<dbReference type="GO" id="GO:0005634">
    <property type="term" value="C:nucleus"/>
    <property type="evidence" value="ECO:0007669"/>
    <property type="project" value="TreeGrafter"/>
</dbReference>
<dbReference type="InterPro" id="IPR004875">
    <property type="entry name" value="DDE_SF_endonuclease_dom"/>
</dbReference>
<feature type="region of interest" description="Disordered" evidence="1">
    <location>
        <begin position="489"/>
        <end position="523"/>
    </location>
</feature>
<feature type="compositionally biased region" description="Low complexity" evidence="1">
    <location>
        <begin position="401"/>
        <end position="425"/>
    </location>
</feature>
<dbReference type="EMBL" id="CAJNOR010001373">
    <property type="protein sequence ID" value="CAF1131471.1"/>
    <property type="molecule type" value="Genomic_DNA"/>
</dbReference>
<dbReference type="Pfam" id="PF03184">
    <property type="entry name" value="DDE_1"/>
    <property type="match status" value="1"/>
</dbReference>
<dbReference type="Gene3D" id="3.30.420.10">
    <property type="entry name" value="Ribonuclease H-like superfamily/Ribonuclease H"/>
    <property type="match status" value="1"/>
</dbReference>
<name>A0A815LNZ4_ADIRI</name>
<evidence type="ECO:0000256" key="1">
    <source>
        <dbReference type="SAM" id="MobiDB-lite"/>
    </source>
</evidence>
<dbReference type="GO" id="GO:0003677">
    <property type="term" value="F:DNA binding"/>
    <property type="evidence" value="ECO:0007669"/>
    <property type="project" value="TreeGrafter"/>
</dbReference>
<gene>
    <name evidence="4" type="ORF">EDS130_LOCUS36796</name>
    <name evidence="3" type="ORF">XAT740_LOCUS19927</name>
</gene>
<feature type="compositionally biased region" description="Low complexity" evidence="1">
    <location>
        <begin position="434"/>
        <end position="449"/>
    </location>
</feature>
<dbReference type="AlphaFoldDB" id="A0A815LNZ4"/>
<sequence>MSTNYPRQSLRDAVLSNLDSKTASNEFHVPASTIRQHRRLPGLNVRRGRPSYLTDEQEAHFVSLLKLLPDYGFDVAKDTAIELAVDYFTSLNISVKPGVKWIRSLVKRHVDDIKWMKQEKLERVRAESFTEETRRGWFNTLQAVMTKHSLFDKPSQIFNADETGFSGKSKGKWVIVNSSCRHVFEANGGNGKEYRTALVCTSADGKVLPPFILYSGKNLMDTWCKGGPPGTQYGVTQKGWINTHTYEFWLENVFIPSTAHLNRPLLLVIDGHASHISLKILHLLRTHKIICLMLPSHSTHALQPLDVVVFNSVKQDWSQIVSNHLKNGNKKIKNSDFPGLMKKLFIDKAAFSSARIVSSFARSGIWPFDQNVMRNKIALNANIASSVTSSTQPLPVNILQPRSPTSVSSTPPSSTTSSDPTSSSSLGVRNTRFSNSSNASPPQPSSLSQMFSQITPIQPTCVDEADMPLSLSDSYSYVTLQSSPLDLTIDQSTQKRKASANPRTARKVPRLSAEQNNTNSAPSSPILAVRQVMNTLFAERSKQLERVNPQTKAPRGKRLKNTTGLNITEDNSLIMAVETHEKHVSEVGSGFESFHQRFAQESVPTVPTSVPDAARRALSMGYLGILIAPAKT</sequence>
<dbReference type="PANTHER" id="PTHR19303:SF74">
    <property type="entry name" value="POGO TRANSPOSABLE ELEMENT WITH KRAB DOMAIN"/>
    <property type="match status" value="1"/>
</dbReference>
<comment type="caution">
    <text evidence="4">The sequence shown here is derived from an EMBL/GenBank/DDBJ whole genome shotgun (WGS) entry which is preliminary data.</text>
</comment>
<feature type="compositionally biased region" description="Basic residues" evidence="1">
    <location>
        <begin position="494"/>
        <end position="509"/>
    </location>
</feature>
<dbReference type="EMBL" id="CAJNOJ010000349">
    <property type="protein sequence ID" value="CAF1411963.1"/>
    <property type="molecule type" value="Genomic_DNA"/>
</dbReference>
<feature type="region of interest" description="Disordered" evidence="1">
    <location>
        <begin position="393"/>
        <end position="449"/>
    </location>
</feature>
<evidence type="ECO:0000259" key="2">
    <source>
        <dbReference type="Pfam" id="PF03184"/>
    </source>
</evidence>
<feature type="domain" description="DDE-1" evidence="2">
    <location>
        <begin position="196"/>
        <end position="336"/>
    </location>
</feature>
<dbReference type="OrthoDB" id="10057250at2759"/>
<reference evidence="4" key="1">
    <citation type="submission" date="2021-02" db="EMBL/GenBank/DDBJ databases">
        <authorList>
            <person name="Nowell W R."/>
        </authorList>
    </citation>
    <scope>NUCLEOTIDE SEQUENCE</scope>
</reference>
<evidence type="ECO:0000313" key="6">
    <source>
        <dbReference type="Proteomes" id="UP000663852"/>
    </source>
</evidence>
<keyword evidence="5" id="KW-1185">Reference proteome</keyword>
<feature type="compositionally biased region" description="Polar residues" evidence="1">
    <location>
        <begin position="513"/>
        <end position="523"/>
    </location>
</feature>
<protein>
    <recommendedName>
        <fullName evidence="2">DDE-1 domain-containing protein</fullName>
    </recommendedName>
</protein>
<dbReference type="PANTHER" id="PTHR19303">
    <property type="entry name" value="TRANSPOSON"/>
    <property type="match status" value="1"/>
</dbReference>